<evidence type="ECO:0000313" key="12">
    <source>
        <dbReference type="Proteomes" id="UP000235925"/>
    </source>
</evidence>
<comment type="function">
    <text evidence="8">Transfers a GMP moiety from GTP to Mo-molybdopterin (Mo-MPT) cofactor (Moco or molybdenum cofactor) to form Mo-molybdopterin guanine dinucleotide (Mo-MGD) cofactor.</text>
</comment>
<proteinExistence type="inferred from homology"/>
<keyword evidence="11" id="KW-0548">Nucleotidyltransferase</keyword>
<evidence type="ECO:0000256" key="4">
    <source>
        <dbReference type="ARBA" id="ARBA00022741"/>
    </source>
</evidence>
<comment type="similarity">
    <text evidence="8">Belongs to the MobA family.</text>
</comment>
<keyword evidence="7 8" id="KW-0501">Molybdenum cofactor biosynthesis</keyword>
<comment type="cofactor">
    <cofactor evidence="8">
        <name>Mg(2+)</name>
        <dbReference type="ChEBI" id="CHEBI:18420"/>
    </cofactor>
</comment>
<keyword evidence="1 8" id="KW-0963">Cytoplasm</keyword>
<comment type="catalytic activity">
    <reaction evidence="8">
        <text>Mo-molybdopterin + GTP + H(+) = Mo-molybdopterin guanine dinucleotide + diphosphate</text>
        <dbReference type="Rhea" id="RHEA:34243"/>
        <dbReference type="ChEBI" id="CHEBI:15378"/>
        <dbReference type="ChEBI" id="CHEBI:33019"/>
        <dbReference type="ChEBI" id="CHEBI:37565"/>
        <dbReference type="ChEBI" id="CHEBI:71302"/>
        <dbReference type="ChEBI" id="CHEBI:71310"/>
        <dbReference type="EC" id="2.7.7.77"/>
    </reaction>
</comment>
<dbReference type="SUPFAM" id="SSF53448">
    <property type="entry name" value="Nucleotide-diphospho-sugar transferases"/>
    <property type="match status" value="1"/>
</dbReference>
<dbReference type="HAMAP" id="MF_00316">
    <property type="entry name" value="MobA"/>
    <property type="match status" value="1"/>
</dbReference>
<protein>
    <recommendedName>
        <fullName evidence="8">Molybdenum cofactor guanylyltransferase</fullName>
        <shortName evidence="8">MoCo guanylyltransferase</shortName>
        <ecNumber evidence="8">2.7.7.77</ecNumber>
    </recommendedName>
    <alternativeName>
        <fullName evidence="8">GTP:molybdopterin guanylyltransferase</fullName>
    </alternativeName>
    <alternativeName>
        <fullName evidence="8">Mo-MPT guanylyltransferase</fullName>
    </alternativeName>
    <alternativeName>
        <fullName evidence="8">Molybdopterin guanylyltransferase</fullName>
    </alternativeName>
    <alternativeName>
        <fullName evidence="8">Molybdopterin-guanine dinucleotide synthase</fullName>
        <shortName evidence="8">MGD synthase</shortName>
    </alternativeName>
</protein>
<feature type="domain" description="MobA-like NTP transferase" evidence="10">
    <location>
        <begin position="12"/>
        <end position="163"/>
    </location>
</feature>
<feature type="binding site" evidence="8">
    <location>
        <position position="73"/>
    </location>
    <ligand>
        <name>GTP</name>
        <dbReference type="ChEBI" id="CHEBI:37565"/>
    </ligand>
</feature>
<evidence type="ECO:0000256" key="2">
    <source>
        <dbReference type="ARBA" id="ARBA00022679"/>
    </source>
</evidence>
<dbReference type="NCBIfam" id="TIGR02665">
    <property type="entry name" value="molyb_mobA"/>
    <property type="match status" value="1"/>
</dbReference>
<keyword evidence="4 8" id="KW-0547">Nucleotide-binding</keyword>
<evidence type="ECO:0000313" key="11">
    <source>
        <dbReference type="EMBL" id="PNF82686.1"/>
    </source>
</evidence>
<dbReference type="AlphaFoldDB" id="A0A2N8S7T1"/>
<gene>
    <name evidence="8" type="primary">mobA</name>
    <name evidence="11" type="ORF">CXK92_04310</name>
</gene>
<evidence type="ECO:0000256" key="8">
    <source>
        <dbReference type="HAMAP-Rule" id="MF_00316"/>
    </source>
</evidence>
<dbReference type="InterPro" id="IPR029044">
    <property type="entry name" value="Nucleotide-diphossugar_trans"/>
</dbReference>
<dbReference type="GO" id="GO:0005737">
    <property type="term" value="C:cytoplasm"/>
    <property type="evidence" value="ECO:0007669"/>
    <property type="project" value="UniProtKB-SubCell"/>
</dbReference>
<comment type="subunit">
    <text evidence="8">Monomer.</text>
</comment>
<name>A0A2N8S7T1_STUST</name>
<dbReference type="GO" id="GO:1902758">
    <property type="term" value="P:bis(molybdopterin guanine dinucleotide)molybdenum biosynthetic process"/>
    <property type="evidence" value="ECO:0007669"/>
    <property type="project" value="TreeGrafter"/>
</dbReference>
<feature type="binding site" evidence="8">
    <location>
        <position position="103"/>
    </location>
    <ligand>
        <name>GTP</name>
        <dbReference type="ChEBI" id="CHEBI:37565"/>
    </ligand>
</feature>
<keyword evidence="6 8" id="KW-0342">GTP-binding</keyword>
<dbReference type="Gene3D" id="3.90.550.10">
    <property type="entry name" value="Spore Coat Polysaccharide Biosynthesis Protein SpsA, Chain A"/>
    <property type="match status" value="1"/>
</dbReference>
<dbReference type="Pfam" id="PF12804">
    <property type="entry name" value="NTP_transf_3"/>
    <property type="match status" value="1"/>
</dbReference>
<dbReference type="InterPro" id="IPR025877">
    <property type="entry name" value="MobA-like_NTP_Trfase"/>
</dbReference>
<feature type="region of interest" description="Disordered" evidence="9">
    <location>
        <begin position="196"/>
        <end position="215"/>
    </location>
</feature>
<evidence type="ECO:0000256" key="9">
    <source>
        <dbReference type="SAM" id="MobiDB-lite"/>
    </source>
</evidence>
<dbReference type="EMBL" id="POUN01000001">
    <property type="protein sequence ID" value="PNF82686.1"/>
    <property type="molecule type" value="Genomic_DNA"/>
</dbReference>
<dbReference type="CDD" id="cd02503">
    <property type="entry name" value="MobA"/>
    <property type="match status" value="1"/>
</dbReference>
<dbReference type="OrthoDB" id="9788394at2"/>
<dbReference type="RefSeq" id="WP_102823803.1">
    <property type="nucleotide sequence ID" value="NZ_CP139348.1"/>
</dbReference>
<evidence type="ECO:0000256" key="6">
    <source>
        <dbReference type="ARBA" id="ARBA00023134"/>
    </source>
</evidence>
<sequence>MSDLILPSCSILLLAGGRGQRMGGHDKGLIDWHGRPLIAWLHETVRPLTDDLLLSCNRNQSCYAKYADRLVCDAEEGYPGPLAGIRSGLSVARNDWMLLLPCDTPLVDQPLLQSLHAAATDAPEVPVMLRCGKQSEPLFSIIPTYLRAEIETLWLAGERSPLRTLLHLGVMELQAPDADPRLANLNSPELLKTDLLAGTSQRHASSHGYRNPQKE</sequence>
<dbReference type="InterPro" id="IPR013482">
    <property type="entry name" value="Molybde_CF_guanTrfase"/>
</dbReference>
<evidence type="ECO:0000256" key="5">
    <source>
        <dbReference type="ARBA" id="ARBA00022842"/>
    </source>
</evidence>
<evidence type="ECO:0000256" key="7">
    <source>
        <dbReference type="ARBA" id="ARBA00023150"/>
    </source>
</evidence>
<dbReference type="Proteomes" id="UP000235925">
    <property type="component" value="Unassembled WGS sequence"/>
</dbReference>
<comment type="caution">
    <text evidence="8">Lacks conserved residue(s) required for the propagation of feature annotation.</text>
</comment>
<dbReference type="GO" id="GO:0061603">
    <property type="term" value="F:molybdenum cofactor guanylyltransferase activity"/>
    <property type="evidence" value="ECO:0007669"/>
    <property type="project" value="UniProtKB-EC"/>
</dbReference>
<evidence type="ECO:0000256" key="1">
    <source>
        <dbReference type="ARBA" id="ARBA00022490"/>
    </source>
</evidence>
<evidence type="ECO:0000256" key="3">
    <source>
        <dbReference type="ARBA" id="ARBA00022723"/>
    </source>
</evidence>
<accession>A0A2N8S7T1</accession>
<comment type="subcellular location">
    <subcellularLocation>
        <location evidence="8">Cytoplasm</location>
    </subcellularLocation>
</comment>
<dbReference type="GO" id="GO:0046872">
    <property type="term" value="F:metal ion binding"/>
    <property type="evidence" value="ECO:0007669"/>
    <property type="project" value="UniProtKB-KW"/>
</dbReference>
<keyword evidence="2 8" id="KW-0808">Transferase</keyword>
<keyword evidence="3 8" id="KW-0479">Metal-binding</keyword>
<comment type="caution">
    <text evidence="11">The sequence shown here is derived from an EMBL/GenBank/DDBJ whole genome shotgun (WGS) entry which is preliminary data.</text>
</comment>
<organism evidence="11 12">
    <name type="scientific">Stutzerimonas stutzeri</name>
    <name type="common">Pseudomonas stutzeri</name>
    <dbReference type="NCBI Taxonomy" id="316"/>
    <lineage>
        <taxon>Bacteria</taxon>
        <taxon>Pseudomonadati</taxon>
        <taxon>Pseudomonadota</taxon>
        <taxon>Gammaproteobacteria</taxon>
        <taxon>Pseudomonadales</taxon>
        <taxon>Pseudomonadaceae</taxon>
        <taxon>Stutzerimonas</taxon>
    </lineage>
</organism>
<feature type="binding site" evidence="8">
    <location>
        <begin position="14"/>
        <end position="16"/>
    </location>
    <ligand>
        <name>GTP</name>
        <dbReference type="ChEBI" id="CHEBI:37565"/>
    </ligand>
</feature>
<reference evidence="11 12" key="1">
    <citation type="submission" date="2018-01" db="EMBL/GenBank/DDBJ databases">
        <title>Denitrification phenotypes of diverse strains of Pseudomonas stutzeri.</title>
        <authorList>
            <person name="Milligan D.A."/>
            <person name="Bergaust L."/>
            <person name="Bakken L.R."/>
            <person name="Frostegard A."/>
        </authorList>
    </citation>
    <scope>NUCLEOTIDE SEQUENCE [LARGE SCALE GENOMIC DNA]</scope>
    <source>
        <strain evidence="11 12">KC</strain>
    </source>
</reference>
<feature type="binding site" evidence="8">
    <location>
        <position position="103"/>
    </location>
    <ligand>
        <name>Mg(2+)</name>
        <dbReference type="ChEBI" id="CHEBI:18420"/>
    </ligand>
</feature>
<feature type="binding site" evidence="8">
    <location>
        <position position="27"/>
    </location>
    <ligand>
        <name>GTP</name>
        <dbReference type="ChEBI" id="CHEBI:37565"/>
    </ligand>
</feature>
<keyword evidence="5 8" id="KW-0460">Magnesium</keyword>
<dbReference type="GO" id="GO:0005525">
    <property type="term" value="F:GTP binding"/>
    <property type="evidence" value="ECO:0007669"/>
    <property type="project" value="UniProtKB-UniRule"/>
</dbReference>
<dbReference type="EC" id="2.7.7.77" evidence="8"/>
<dbReference type="PANTHER" id="PTHR19136">
    <property type="entry name" value="MOLYBDENUM COFACTOR GUANYLYLTRANSFERASE"/>
    <property type="match status" value="1"/>
</dbReference>
<dbReference type="PANTHER" id="PTHR19136:SF81">
    <property type="entry name" value="MOLYBDENUM COFACTOR GUANYLYLTRANSFERASE"/>
    <property type="match status" value="1"/>
</dbReference>
<comment type="domain">
    <text evidence="8">The N-terminal domain determines nucleotide recognition and specific binding, while the C-terminal domain determines the specific binding to the target protein.</text>
</comment>
<evidence type="ECO:0000259" key="10">
    <source>
        <dbReference type="Pfam" id="PF12804"/>
    </source>
</evidence>